<name>A0ABY8G534_9GAMM</name>
<keyword evidence="2" id="KW-1185">Reference proteome</keyword>
<evidence type="ECO:0000313" key="2">
    <source>
        <dbReference type="Proteomes" id="UP001219630"/>
    </source>
</evidence>
<evidence type="ECO:0000313" key="1">
    <source>
        <dbReference type="EMBL" id="WFN55053.1"/>
    </source>
</evidence>
<organism evidence="1 2">
    <name type="scientific">Dickeya lacustris</name>
    <dbReference type="NCBI Taxonomy" id="2259638"/>
    <lineage>
        <taxon>Bacteria</taxon>
        <taxon>Pseudomonadati</taxon>
        <taxon>Pseudomonadota</taxon>
        <taxon>Gammaproteobacteria</taxon>
        <taxon>Enterobacterales</taxon>
        <taxon>Pectobacteriaceae</taxon>
        <taxon>Dickeya</taxon>
    </lineage>
</organism>
<dbReference type="Proteomes" id="UP001219630">
    <property type="component" value="Chromosome"/>
</dbReference>
<protein>
    <submittedName>
        <fullName evidence="1">Uncharacterized protein</fullName>
    </submittedName>
</protein>
<dbReference type="EMBL" id="CP114280">
    <property type="protein sequence ID" value="WFN55053.1"/>
    <property type="molecule type" value="Genomic_DNA"/>
</dbReference>
<reference evidence="1 2" key="1">
    <citation type="submission" date="2022-12" db="EMBL/GenBank/DDBJ databases">
        <title>Complete genome sequencing of Dickeya lacustris type strain LMG30899.</title>
        <authorList>
            <person name="Dobhal S."/>
            <person name="Arizala D."/>
            <person name="Arif M."/>
        </authorList>
    </citation>
    <scope>NUCLEOTIDE SEQUENCE [LARGE SCALE GENOMIC DNA]</scope>
    <source>
        <strain evidence="1 2">LMG30899</strain>
    </source>
</reference>
<accession>A0ABY8G534</accession>
<gene>
    <name evidence="1" type="ORF">O1Q98_15605</name>
</gene>
<sequence length="51" mass="6012">MNHSLMSRESRGHTLTARVRTGYLTKKIQKRFRFWMAEVISGELTRRMAGD</sequence>
<dbReference type="RefSeq" id="WP_164513027.1">
    <property type="nucleotide sequence ID" value="NZ_CP114280.1"/>
</dbReference>
<proteinExistence type="predicted"/>